<comment type="caution">
    <text evidence="1">The sequence shown here is derived from an EMBL/GenBank/DDBJ whole genome shotgun (WGS) entry which is preliminary data.</text>
</comment>
<name>A0A1L7TDP0_FUSMA</name>
<dbReference type="PANTHER" id="PTHR36847">
    <property type="entry name" value="AMIDOLIGASE ENZYME"/>
    <property type="match status" value="1"/>
</dbReference>
<evidence type="ECO:0008006" key="3">
    <source>
        <dbReference type="Google" id="ProtNLM"/>
    </source>
</evidence>
<gene>
    <name evidence="1" type="ORF">FMAN_02801</name>
</gene>
<sequence length="475" mass="52526">MELSAINRNPLGAPASSGCSTASLLSTLRSYHHIQVDKHFHRREKTPAIPASLEPSMSIPQSICVGIELEFMVALQIPNSDAVTGETRWTCPTTPEAFLGLVMGDYKDIEPSCIHKVCELIASSGVCVSCSLTPPSPSSPAQIPGTTILPLTDNSGDIRAWNNESVSGPVSKTDFWFIVPERHITRDCVSKSGMTPSNKYDWYGTELNSPILTHPEEFSQGLPTLRKCLAAVQGDMVVGLNSGCGLHLHVNEAGSMQLETALRLASLVWLLEDSLLYPLCHPFRSTSPYSARISVESRIAMERGEPTVYGEGAALVEALGEVMRQLHWRKKVDRGLLGAMKRLWSENSLISLGIALRKFDEGSLHTTTRCALVVSKYDTIEFRYPESTFDVDFIAGWADLVRHLYAVAMRPQVEFHQILCRLYELVTRDQMPGWSAMLGAIGFNGDVSRWQRHINEYGDTLRNLDKQGILPKIGQ</sequence>
<accession>A0A1L7TDP0</accession>
<dbReference type="PANTHER" id="PTHR36847:SF1">
    <property type="entry name" value="AMIDOLIGASE ENZYME"/>
    <property type="match status" value="1"/>
</dbReference>
<keyword evidence="2" id="KW-1185">Reference proteome</keyword>
<proteinExistence type="predicted"/>
<reference evidence="2" key="1">
    <citation type="journal article" date="2016" name="Genome Biol. Evol.">
        <title>Comparative 'omics' of the Fusarium fujikuroi species complex highlights differences in genetic potential and metabolite synthesis.</title>
        <authorList>
            <person name="Niehaus E.-M."/>
            <person name="Muensterkoetter M."/>
            <person name="Proctor R.H."/>
            <person name="Brown D.W."/>
            <person name="Sharon A."/>
            <person name="Idan Y."/>
            <person name="Oren-Young L."/>
            <person name="Sieber C.M."/>
            <person name="Novak O."/>
            <person name="Pencik A."/>
            <person name="Tarkowska D."/>
            <person name="Hromadova K."/>
            <person name="Freeman S."/>
            <person name="Maymon M."/>
            <person name="Elazar M."/>
            <person name="Youssef S.A."/>
            <person name="El-Shabrawy E.S.M."/>
            <person name="Shalaby A.B.A."/>
            <person name="Houterman P."/>
            <person name="Brock N.L."/>
            <person name="Burkhardt I."/>
            <person name="Tsavkelova E.A."/>
            <person name="Dickschat J.S."/>
            <person name="Galuszka P."/>
            <person name="Gueldener U."/>
            <person name="Tudzynski B."/>
        </authorList>
    </citation>
    <scope>NUCLEOTIDE SEQUENCE [LARGE SCALE GENOMIC DNA]</scope>
    <source>
        <strain evidence="2">MRC7560</strain>
    </source>
</reference>
<dbReference type="GeneID" id="65082072"/>
<dbReference type="AlphaFoldDB" id="A0A1L7TDP0"/>
<dbReference type="VEuPathDB" id="FungiDB:FMAN_02801"/>
<dbReference type="InterPro" id="IPR022025">
    <property type="entry name" value="Amidoligase_2"/>
</dbReference>
<dbReference type="EMBL" id="FCQH01000006">
    <property type="protein sequence ID" value="CVK93387.1"/>
    <property type="molecule type" value="Genomic_DNA"/>
</dbReference>
<dbReference type="Pfam" id="PF12224">
    <property type="entry name" value="Amidoligase_2"/>
    <property type="match status" value="1"/>
</dbReference>
<organism evidence="1 2">
    <name type="scientific">Fusarium mangiferae</name>
    <name type="common">Mango malformation disease fungus</name>
    <dbReference type="NCBI Taxonomy" id="192010"/>
    <lineage>
        <taxon>Eukaryota</taxon>
        <taxon>Fungi</taxon>
        <taxon>Dikarya</taxon>
        <taxon>Ascomycota</taxon>
        <taxon>Pezizomycotina</taxon>
        <taxon>Sordariomycetes</taxon>
        <taxon>Hypocreomycetidae</taxon>
        <taxon>Hypocreales</taxon>
        <taxon>Nectriaceae</taxon>
        <taxon>Fusarium</taxon>
        <taxon>Fusarium fujikuroi species complex</taxon>
    </lineage>
</organism>
<dbReference type="Proteomes" id="UP000184255">
    <property type="component" value="Unassembled WGS sequence"/>
</dbReference>
<dbReference type="RefSeq" id="XP_041682092.1">
    <property type="nucleotide sequence ID" value="XM_041831539.1"/>
</dbReference>
<evidence type="ECO:0000313" key="1">
    <source>
        <dbReference type="EMBL" id="CVK93387.1"/>
    </source>
</evidence>
<protein>
    <recommendedName>
        <fullName evidence="3">Amidoligase enzyme</fullName>
    </recommendedName>
</protein>
<evidence type="ECO:0000313" key="2">
    <source>
        <dbReference type="Proteomes" id="UP000184255"/>
    </source>
</evidence>